<comment type="caution">
    <text evidence="1">The sequence shown here is derived from an EMBL/GenBank/DDBJ whole genome shotgun (WGS) entry which is preliminary data.</text>
</comment>
<protein>
    <recommendedName>
        <fullName evidence="3">Integrase</fullName>
    </recommendedName>
</protein>
<evidence type="ECO:0000313" key="1">
    <source>
        <dbReference type="EMBL" id="MFH4980310.1"/>
    </source>
</evidence>
<evidence type="ECO:0000313" key="2">
    <source>
        <dbReference type="Proteomes" id="UP001608902"/>
    </source>
</evidence>
<keyword evidence="2" id="KW-1185">Reference proteome</keyword>
<dbReference type="AlphaFoldDB" id="A0ABD6EVN1"/>
<name>A0ABD6EVN1_9BILA</name>
<gene>
    <name evidence="1" type="ORF">AB6A40_007019</name>
</gene>
<proteinExistence type="predicted"/>
<dbReference type="EMBL" id="JBGFUD010005377">
    <property type="protein sequence ID" value="MFH4980310.1"/>
    <property type="molecule type" value="Genomic_DNA"/>
</dbReference>
<accession>A0ABD6EVN1</accession>
<reference evidence="1 2" key="1">
    <citation type="submission" date="2024-08" db="EMBL/GenBank/DDBJ databases">
        <title>Gnathostoma spinigerum genome.</title>
        <authorList>
            <person name="Gonzalez-Bertolin B."/>
            <person name="Monzon S."/>
            <person name="Zaballos A."/>
            <person name="Jimenez P."/>
            <person name="Dekumyoy P."/>
            <person name="Varona S."/>
            <person name="Cuesta I."/>
            <person name="Sumanam S."/>
            <person name="Adisakwattana P."/>
            <person name="Gasser R.B."/>
            <person name="Hernandez-Gonzalez A."/>
            <person name="Young N.D."/>
            <person name="Perteguer M.J."/>
        </authorList>
    </citation>
    <scope>NUCLEOTIDE SEQUENCE [LARGE SCALE GENOMIC DNA]</scope>
    <source>
        <strain evidence="1">AL3</strain>
        <tissue evidence="1">Liver</tissue>
    </source>
</reference>
<evidence type="ECO:0008006" key="3">
    <source>
        <dbReference type="Google" id="ProtNLM"/>
    </source>
</evidence>
<sequence>MDDDCCFHKNLFEDRLDTDDRQTIYSYLNSGQHKTMRNIMRFRTSLISQLDYYSWHRNKSHVSVDKTPQKLDDKFLVVPKDIYELNETYYTRRTILPLI</sequence>
<dbReference type="Proteomes" id="UP001608902">
    <property type="component" value="Unassembled WGS sequence"/>
</dbReference>
<organism evidence="1 2">
    <name type="scientific">Gnathostoma spinigerum</name>
    <dbReference type="NCBI Taxonomy" id="75299"/>
    <lineage>
        <taxon>Eukaryota</taxon>
        <taxon>Metazoa</taxon>
        <taxon>Ecdysozoa</taxon>
        <taxon>Nematoda</taxon>
        <taxon>Chromadorea</taxon>
        <taxon>Rhabditida</taxon>
        <taxon>Spirurina</taxon>
        <taxon>Gnathostomatomorpha</taxon>
        <taxon>Gnathostomatoidea</taxon>
        <taxon>Gnathostomatidae</taxon>
        <taxon>Gnathostoma</taxon>
    </lineage>
</organism>